<dbReference type="PRINTS" id="PR00032">
    <property type="entry name" value="HTHARAC"/>
</dbReference>
<evidence type="ECO:0000259" key="4">
    <source>
        <dbReference type="PROSITE" id="PS01124"/>
    </source>
</evidence>
<dbReference type="InterPro" id="IPR020449">
    <property type="entry name" value="Tscrpt_reg_AraC-type_HTH"/>
</dbReference>
<evidence type="ECO:0000313" key="6">
    <source>
        <dbReference type="Proteomes" id="UP001310022"/>
    </source>
</evidence>
<dbReference type="Proteomes" id="UP001310022">
    <property type="component" value="Unassembled WGS sequence"/>
</dbReference>
<dbReference type="SMART" id="SM00342">
    <property type="entry name" value="HTH_ARAC"/>
    <property type="match status" value="1"/>
</dbReference>
<organism evidence="5 6">
    <name type="scientific">Persicobacter diffluens</name>
    <dbReference type="NCBI Taxonomy" id="981"/>
    <lineage>
        <taxon>Bacteria</taxon>
        <taxon>Pseudomonadati</taxon>
        <taxon>Bacteroidota</taxon>
        <taxon>Cytophagia</taxon>
        <taxon>Cytophagales</taxon>
        <taxon>Persicobacteraceae</taxon>
        <taxon>Persicobacter</taxon>
    </lineage>
</organism>
<keyword evidence="1" id="KW-0805">Transcription regulation</keyword>
<dbReference type="GO" id="GO:0043565">
    <property type="term" value="F:sequence-specific DNA binding"/>
    <property type="evidence" value="ECO:0007669"/>
    <property type="project" value="InterPro"/>
</dbReference>
<dbReference type="Pfam" id="PF12833">
    <property type="entry name" value="HTH_18"/>
    <property type="match status" value="1"/>
</dbReference>
<feature type="domain" description="HTH araC/xylS-type" evidence="4">
    <location>
        <begin position="75"/>
        <end position="174"/>
    </location>
</feature>
<keyword evidence="2" id="KW-0238">DNA-binding</keyword>
<evidence type="ECO:0000256" key="2">
    <source>
        <dbReference type="ARBA" id="ARBA00023125"/>
    </source>
</evidence>
<reference evidence="5 6" key="1">
    <citation type="submission" date="2021-12" db="EMBL/GenBank/DDBJ databases">
        <title>Genome sequencing of bacteria with rrn-lacking chromosome and rrn-plasmid.</title>
        <authorList>
            <person name="Anda M."/>
            <person name="Iwasaki W."/>
        </authorList>
    </citation>
    <scope>NUCLEOTIDE SEQUENCE [LARGE SCALE GENOMIC DNA]</scope>
    <source>
        <strain evidence="5 6">NBRC 15940</strain>
    </source>
</reference>
<dbReference type="GO" id="GO:0003700">
    <property type="term" value="F:DNA-binding transcription factor activity"/>
    <property type="evidence" value="ECO:0007669"/>
    <property type="project" value="InterPro"/>
</dbReference>
<dbReference type="Gene3D" id="1.10.10.60">
    <property type="entry name" value="Homeodomain-like"/>
    <property type="match status" value="1"/>
</dbReference>
<evidence type="ECO:0000256" key="3">
    <source>
        <dbReference type="ARBA" id="ARBA00023163"/>
    </source>
</evidence>
<name>A0AAN5ANY5_9BACT</name>
<keyword evidence="6" id="KW-1185">Reference proteome</keyword>
<sequence length="185" mass="21478">MDIAVKNMVCPRCIQKVEEIFLAENLKPEFISLGLVKLATSPSKSALESLDRHLKKEGFDLLTDRNRQLIDRIKSLLVEWIGNEQQQSQSLMEYVQENLNMEYSGLSKLFSQVEGRTIERYFISLKMEKAKEWLTYGEWSVGQIADRLAYQNAQHFSRAFKKETGLSPTEFRKLQSPDRKALDQL</sequence>
<protein>
    <recommendedName>
        <fullName evidence="4">HTH araC/xylS-type domain-containing protein</fullName>
    </recommendedName>
</protein>
<evidence type="ECO:0000256" key="1">
    <source>
        <dbReference type="ARBA" id="ARBA00023015"/>
    </source>
</evidence>
<comment type="caution">
    <text evidence="5">The sequence shown here is derived from an EMBL/GenBank/DDBJ whole genome shotgun (WGS) entry which is preliminary data.</text>
</comment>
<dbReference type="EMBL" id="BQKE01000003">
    <property type="protein sequence ID" value="GJM63791.1"/>
    <property type="molecule type" value="Genomic_DNA"/>
</dbReference>
<dbReference type="PROSITE" id="PS00041">
    <property type="entry name" value="HTH_ARAC_FAMILY_1"/>
    <property type="match status" value="1"/>
</dbReference>
<dbReference type="AlphaFoldDB" id="A0AAN5ANY5"/>
<gene>
    <name evidence="5" type="ORF">PEDI_43430</name>
</gene>
<dbReference type="InterPro" id="IPR018062">
    <property type="entry name" value="HTH_AraC-typ_CS"/>
</dbReference>
<keyword evidence="3" id="KW-0804">Transcription</keyword>
<dbReference type="PANTHER" id="PTHR43280:SF2">
    <property type="entry name" value="HTH-TYPE TRANSCRIPTIONAL REGULATOR EXSA"/>
    <property type="match status" value="1"/>
</dbReference>
<dbReference type="PANTHER" id="PTHR43280">
    <property type="entry name" value="ARAC-FAMILY TRANSCRIPTIONAL REGULATOR"/>
    <property type="match status" value="1"/>
</dbReference>
<accession>A0AAN5ANY5</accession>
<dbReference type="PROSITE" id="PS01124">
    <property type="entry name" value="HTH_ARAC_FAMILY_2"/>
    <property type="match status" value="1"/>
</dbReference>
<dbReference type="SUPFAM" id="SSF46689">
    <property type="entry name" value="Homeodomain-like"/>
    <property type="match status" value="1"/>
</dbReference>
<dbReference type="RefSeq" id="WP_338238906.1">
    <property type="nucleotide sequence ID" value="NZ_BQKE01000003.1"/>
</dbReference>
<dbReference type="InterPro" id="IPR018060">
    <property type="entry name" value="HTH_AraC"/>
</dbReference>
<evidence type="ECO:0000313" key="5">
    <source>
        <dbReference type="EMBL" id="GJM63791.1"/>
    </source>
</evidence>
<dbReference type="InterPro" id="IPR009057">
    <property type="entry name" value="Homeodomain-like_sf"/>
</dbReference>
<proteinExistence type="predicted"/>